<dbReference type="Pfam" id="PF12805">
    <property type="entry name" value="FUSC-like"/>
    <property type="match status" value="1"/>
</dbReference>
<keyword evidence="4 5" id="KW-0472">Membrane</keyword>
<evidence type="ECO:0000256" key="1">
    <source>
        <dbReference type="ARBA" id="ARBA00004141"/>
    </source>
</evidence>
<sequence>MDYPRQIKKFLYSHYFFSGARQAVGVTLPALVIFWGLGQHLLGLAVASGALCASVADVNGPLRHKHIELLACSVLGAVTVALTGLSSGHPVTLWLCVGGLSFFLSLLVVYGYRASLISFACLLIMVLNVETVVSPSEALLNAGAVLAGGLWYTYFSLAVCRALWFRLEQQTLAECFFATAQYLEAKGAFYDVEQDLGECYRRLIATQVNVVEKQQAAREMILRDLPRLRRGQLDKRRAMLLNLFINVVDLHEVVVSVHTDYPLLRKTFEHDDILIFFRDLIRKAAADVDSVGFAIASDQPARSRSSWKAEFRAIEYEIELLKAKRFQQSMPDAYDALVATFRRVWSTSRQIEKLYRNIRRDGDMPNMETRLDQALNRFVSRQSFSPKLLWHNLTFSSPSFRHALRVSIAILGGLALAHFLPLLKGQSHSYWILLTTIVILKPGFSLTKQKNFQRLSGTLIGCLLVLAILFVVHKPWALLGLMFFFMVMGNSLVLFNYGLAVVFTSAYVLLLFHLLVPGSIVVVGERALDTAIGSLVALVCSYFFPYWEYRLMSPLVRNSVLSTRDYLQSCLGRDGVVDEFAYRMARKNMHIAFANFGAAFKRMMLEPKSKQVSVAELNGLLVQTHVLASHITSISEILARHLLRDSSGELDAAAQAILDILQRAADAPTAGPRSNDVDLTETLRDFTRRLDALVVRQEQQPGASADDIQELKLIAHQIKQMLRVGDLIYKDMRTMRLPAG</sequence>
<dbReference type="Pfam" id="PF13515">
    <property type="entry name" value="FUSC_2"/>
    <property type="match status" value="1"/>
</dbReference>
<dbReference type="Proteomes" id="UP000036700">
    <property type="component" value="Chromosome"/>
</dbReference>
<feature type="transmembrane region" description="Helical" evidence="5">
    <location>
        <begin position="459"/>
        <end position="488"/>
    </location>
</feature>
<evidence type="ECO:0000256" key="3">
    <source>
        <dbReference type="ARBA" id="ARBA00022989"/>
    </source>
</evidence>
<feature type="transmembrane region" description="Helical" evidence="5">
    <location>
        <begin position="403"/>
        <end position="423"/>
    </location>
</feature>
<feature type="transmembrane region" description="Helical" evidence="5">
    <location>
        <begin position="67"/>
        <end position="85"/>
    </location>
</feature>
<dbReference type="InterPro" id="IPR049453">
    <property type="entry name" value="Memb_transporter_dom"/>
</dbReference>
<evidence type="ECO:0000256" key="4">
    <source>
        <dbReference type="ARBA" id="ARBA00023136"/>
    </source>
</evidence>
<evidence type="ECO:0000256" key="2">
    <source>
        <dbReference type="ARBA" id="ARBA00022692"/>
    </source>
</evidence>
<organism evidence="8 9">
    <name type="scientific">Pandoraea thiooxydans</name>
    <dbReference type="NCBI Taxonomy" id="445709"/>
    <lineage>
        <taxon>Bacteria</taxon>
        <taxon>Pseudomonadati</taxon>
        <taxon>Pseudomonadota</taxon>
        <taxon>Betaproteobacteria</taxon>
        <taxon>Burkholderiales</taxon>
        <taxon>Burkholderiaceae</taxon>
        <taxon>Pandoraea</taxon>
    </lineage>
</organism>
<evidence type="ECO:0000259" key="6">
    <source>
        <dbReference type="Pfam" id="PF12805"/>
    </source>
</evidence>
<feature type="domain" description="Integral membrane protein YccS N-terminal" evidence="6">
    <location>
        <begin position="70"/>
        <end position="350"/>
    </location>
</feature>
<feature type="transmembrane region" description="Helical" evidence="5">
    <location>
        <begin position="139"/>
        <end position="164"/>
    </location>
</feature>
<name>A0A0G3EM05_9BURK</name>
<evidence type="ECO:0000313" key="9">
    <source>
        <dbReference type="Proteomes" id="UP000036700"/>
    </source>
</evidence>
<dbReference type="OrthoDB" id="8670769at2"/>
<dbReference type="GO" id="GO:0016020">
    <property type="term" value="C:membrane"/>
    <property type="evidence" value="ECO:0007669"/>
    <property type="project" value="UniProtKB-SubCell"/>
</dbReference>
<accession>A0A0G3EM05</accession>
<evidence type="ECO:0000259" key="7">
    <source>
        <dbReference type="Pfam" id="PF13515"/>
    </source>
</evidence>
<dbReference type="RefSeq" id="WP_047212533.1">
    <property type="nucleotide sequence ID" value="NZ_CP011568.3"/>
</dbReference>
<keyword evidence="9" id="KW-1185">Reference proteome</keyword>
<feature type="transmembrane region" description="Helical" evidence="5">
    <location>
        <begin position="41"/>
        <end position="60"/>
    </location>
</feature>
<evidence type="ECO:0000313" key="8">
    <source>
        <dbReference type="EMBL" id="AKJ67014.1"/>
    </source>
</evidence>
<dbReference type="PATRIC" id="fig|445709.3.peg.215"/>
<dbReference type="STRING" id="445709.ABW99_00970"/>
<protein>
    <submittedName>
        <fullName evidence="8">Uncharacterized protein</fullName>
    </submittedName>
</protein>
<feature type="transmembrane region" description="Helical" evidence="5">
    <location>
        <begin position="528"/>
        <end position="547"/>
    </location>
</feature>
<keyword evidence="2 5" id="KW-0812">Transmembrane</keyword>
<dbReference type="KEGG" id="ptx:ABW99_00970"/>
<dbReference type="InterPro" id="IPR032692">
    <property type="entry name" value="YccS_N"/>
</dbReference>
<dbReference type="AlphaFoldDB" id="A0A0G3EM05"/>
<evidence type="ECO:0000256" key="5">
    <source>
        <dbReference type="SAM" id="Phobius"/>
    </source>
</evidence>
<dbReference type="EMBL" id="CP011568">
    <property type="protein sequence ID" value="AKJ67014.1"/>
    <property type="molecule type" value="Genomic_DNA"/>
</dbReference>
<feature type="transmembrane region" description="Helical" evidence="5">
    <location>
        <begin position="12"/>
        <end position="35"/>
    </location>
</feature>
<feature type="transmembrane region" description="Helical" evidence="5">
    <location>
        <begin position="91"/>
        <end position="109"/>
    </location>
</feature>
<feature type="transmembrane region" description="Helical" evidence="5">
    <location>
        <begin position="429"/>
        <end position="447"/>
    </location>
</feature>
<reference evidence="9" key="1">
    <citation type="submission" date="2015-06" db="EMBL/GenBank/DDBJ databases">
        <authorList>
            <person name="Lim Y.L."/>
            <person name="Ee R."/>
            <person name="Yong D."/>
            <person name="How K.Y."/>
            <person name="Yin W.F."/>
            <person name="Chan K.G."/>
        </authorList>
    </citation>
    <scope>NUCLEOTIDE SEQUENCE [LARGE SCALE GENOMIC DNA]</scope>
    <source>
        <strain evidence="9">DSM 25325</strain>
    </source>
</reference>
<gene>
    <name evidence="8" type="ORF">ABW99_00970</name>
</gene>
<feature type="domain" description="Integral membrane bound transporter" evidence="7">
    <location>
        <begin position="417"/>
        <end position="540"/>
    </location>
</feature>
<proteinExistence type="predicted"/>
<keyword evidence="3 5" id="KW-1133">Transmembrane helix</keyword>
<feature type="transmembrane region" description="Helical" evidence="5">
    <location>
        <begin position="116"/>
        <end position="133"/>
    </location>
</feature>
<comment type="subcellular location">
    <subcellularLocation>
        <location evidence="1">Membrane</location>
        <topology evidence="1">Multi-pass membrane protein</topology>
    </subcellularLocation>
</comment>
<feature type="transmembrane region" description="Helical" evidence="5">
    <location>
        <begin position="494"/>
        <end position="516"/>
    </location>
</feature>